<dbReference type="Proteomes" id="UP000718012">
    <property type="component" value="Unassembled WGS sequence"/>
</dbReference>
<evidence type="ECO:0000313" key="4">
    <source>
        <dbReference type="Proteomes" id="UP000285864"/>
    </source>
</evidence>
<gene>
    <name evidence="3" type="ORF">DWY20_09425</name>
    <name evidence="2" type="ORF">K8U81_10080</name>
</gene>
<dbReference type="PROSITE" id="PS51257">
    <property type="entry name" value="PROKAR_LIPOPROTEIN"/>
    <property type="match status" value="1"/>
</dbReference>
<dbReference type="EMBL" id="QRUU01000039">
    <property type="protein sequence ID" value="RGR94914.1"/>
    <property type="molecule type" value="Genomic_DNA"/>
</dbReference>
<proteinExistence type="predicted"/>
<name>A0A412GJE3_9BACT</name>
<evidence type="ECO:0000313" key="3">
    <source>
        <dbReference type="EMBL" id="RGR94914.1"/>
    </source>
</evidence>
<protein>
    <submittedName>
        <fullName evidence="3">Uncharacterized protein</fullName>
    </submittedName>
</protein>
<feature type="region of interest" description="Disordered" evidence="1">
    <location>
        <begin position="78"/>
        <end position="117"/>
    </location>
</feature>
<dbReference type="EMBL" id="DYXD01000224">
    <property type="protein sequence ID" value="HJF08516.1"/>
    <property type="molecule type" value="Genomic_DNA"/>
</dbReference>
<dbReference type="Proteomes" id="UP000285864">
    <property type="component" value="Unassembled WGS sequence"/>
</dbReference>
<sequence>MNKRHYLVAAMCLMTLAACTQKTELPENPKDKEEYRDSQGNSWIYNAMLMRWALMPSLTNGLSTTHYYYPKSGSWTDANGSRVNPPSGVKVSPSGTSKSKSSGNVFGTTRRSYSIHG</sequence>
<reference evidence="3 4" key="1">
    <citation type="submission" date="2018-08" db="EMBL/GenBank/DDBJ databases">
        <title>A genome reference for cultivated species of the human gut microbiota.</title>
        <authorList>
            <person name="Zou Y."/>
            <person name="Xue W."/>
            <person name="Luo G."/>
        </authorList>
    </citation>
    <scope>NUCLEOTIDE SEQUENCE [LARGE SCALE GENOMIC DNA]</scope>
    <source>
        <strain evidence="3 4">AF24-2</strain>
    </source>
</reference>
<feature type="compositionally biased region" description="Low complexity" evidence="1">
    <location>
        <begin position="83"/>
        <end position="103"/>
    </location>
</feature>
<dbReference type="AlphaFoldDB" id="A0A412GJE3"/>
<dbReference type="RefSeq" id="WP_007569461.1">
    <property type="nucleotide sequence ID" value="NZ_CABKNL010000030.1"/>
</dbReference>
<accession>A0A412GJE3</accession>
<evidence type="ECO:0000313" key="2">
    <source>
        <dbReference type="EMBL" id="HJF08516.1"/>
    </source>
</evidence>
<feature type="compositionally biased region" description="Polar residues" evidence="1">
    <location>
        <begin position="104"/>
        <end position="117"/>
    </location>
</feature>
<reference evidence="2" key="3">
    <citation type="submission" date="2021-09" db="EMBL/GenBank/DDBJ databases">
        <authorList>
            <person name="Gilroy R."/>
        </authorList>
    </citation>
    <scope>NUCLEOTIDE SEQUENCE</scope>
    <source>
        <strain evidence="2">CHK165-8395</strain>
    </source>
</reference>
<dbReference type="GeneID" id="79859789"/>
<reference evidence="2" key="2">
    <citation type="journal article" date="2021" name="PeerJ">
        <title>Extensive microbial diversity within the chicken gut microbiome revealed by metagenomics and culture.</title>
        <authorList>
            <person name="Gilroy R."/>
            <person name="Ravi A."/>
            <person name="Getino M."/>
            <person name="Pursley I."/>
            <person name="Horton D.L."/>
            <person name="Alikhan N.F."/>
            <person name="Baker D."/>
            <person name="Gharbi K."/>
            <person name="Hall N."/>
            <person name="Watson M."/>
            <person name="Adriaenssens E.M."/>
            <person name="Foster-Nyarko E."/>
            <person name="Jarju S."/>
            <person name="Secka A."/>
            <person name="Antonio M."/>
            <person name="Oren A."/>
            <person name="Chaudhuri R.R."/>
            <person name="La Ragione R."/>
            <person name="Hildebrand F."/>
            <person name="Pallen M.J."/>
        </authorList>
    </citation>
    <scope>NUCLEOTIDE SEQUENCE</scope>
    <source>
        <strain evidence="2">CHK165-8395</strain>
    </source>
</reference>
<organism evidence="3 4">
    <name type="scientific">Phocaeicola coprocola</name>
    <dbReference type="NCBI Taxonomy" id="310298"/>
    <lineage>
        <taxon>Bacteria</taxon>
        <taxon>Pseudomonadati</taxon>
        <taxon>Bacteroidota</taxon>
        <taxon>Bacteroidia</taxon>
        <taxon>Bacteroidales</taxon>
        <taxon>Bacteroidaceae</taxon>
        <taxon>Phocaeicola</taxon>
    </lineage>
</organism>
<keyword evidence="4" id="KW-1185">Reference proteome</keyword>
<comment type="caution">
    <text evidence="3">The sequence shown here is derived from an EMBL/GenBank/DDBJ whole genome shotgun (WGS) entry which is preliminary data.</text>
</comment>
<evidence type="ECO:0000256" key="1">
    <source>
        <dbReference type="SAM" id="MobiDB-lite"/>
    </source>
</evidence>